<dbReference type="InterPro" id="IPR051207">
    <property type="entry name" value="ComplexI_NDUFA9_subunit"/>
</dbReference>
<dbReference type="OrthoDB" id="9774199at2"/>
<dbReference type="Proteomes" id="UP000317429">
    <property type="component" value="Chromosome"/>
</dbReference>
<dbReference type="InterPro" id="IPR008030">
    <property type="entry name" value="NmrA-like"/>
</dbReference>
<dbReference type="Pfam" id="PF05368">
    <property type="entry name" value="NmrA"/>
    <property type="match status" value="1"/>
</dbReference>
<feature type="region of interest" description="Disordered" evidence="1">
    <location>
        <begin position="435"/>
        <end position="464"/>
    </location>
</feature>
<evidence type="ECO:0000259" key="2">
    <source>
        <dbReference type="Pfam" id="PF05368"/>
    </source>
</evidence>
<reference evidence="3 4" key="1">
    <citation type="submission" date="2019-02" db="EMBL/GenBank/DDBJ databases">
        <title>Deep-cultivation of Planctomycetes and their phenomic and genomic characterization uncovers novel biology.</title>
        <authorList>
            <person name="Wiegand S."/>
            <person name="Jogler M."/>
            <person name="Boedeker C."/>
            <person name="Pinto D."/>
            <person name="Vollmers J."/>
            <person name="Rivas-Marin E."/>
            <person name="Kohn T."/>
            <person name="Peeters S.H."/>
            <person name="Heuer A."/>
            <person name="Rast P."/>
            <person name="Oberbeckmann S."/>
            <person name="Bunk B."/>
            <person name="Jeske O."/>
            <person name="Meyerdierks A."/>
            <person name="Storesund J.E."/>
            <person name="Kallscheuer N."/>
            <person name="Luecker S."/>
            <person name="Lage O.M."/>
            <person name="Pohl T."/>
            <person name="Merkel B.J."/>
            <person name="Hornburger P."/>
            <person name="Mueller R.-W."/>
            <person name="Bruemmer F."/>
            <person name="Labrenz M."/>
            <person name="Spormann A.M."/>
            <person name="Op den Camp H."/>
            <person name="Overmann J."/>
            <person name="Amann R."/>
            <person name="Jetten M.S.M."/>
            <person name="Mascher T."/>
            <person name="Medema M.H."/>
            <person name="Devos D.P."/>
            <person name="Kaster A.-K."/>
            <person name="Ovreas L."/>
            <person name="Rohde M."/>
            <person name="Galperin M.Y."/>
            <person name="Jogler C."/>
        </authorList>
    </citation>
    <scope>NUCLEOTIDE SEQUENCE [LARGE SCALE GENOMIC DNA]</scope>
    <source>
        <strain evidence="3 4">Pla175</strain>
    </source>
</reference>
<keyword evidence="4" id="KW-1185">Reference proteome</keyword>
<dbReference type="PANTHER" id="PTHR12126">
    <property type="entry name" value="NADH-UBIQUINONE OXIDOREDUCTASE 39 KDA SUBUNIT-RELATED"/>
    <property type="match status" value="1"/>
</dbReference>
<dbReference type="PANTHER" id="PTHR12126:SF11">
    <property type="entry name" value="NADH DEHYDROGENASE [UBIQUINONE] 1 ALPHA SUBCOMPLEX SUBUNIT 9, MITOCHONDRIAL"/>
    <property type="match status" value="1"/>
</dbReference>
<dbReference type="InterPro" id="IPR036291">
    <property type="entry name" value="NAD(P)-bd_dom_sf"/>
</dbReference>
<dbReference type="CDD" id="cd05245">
    <property type="entry name" value="SDR_a2"/>
    <property type="match status" value="1"/>
</dbReference>
<evidence type="ECO:0000313" key="4">
    <source>
        <dbReference type="Proteomes" id="UP000317429"/>
    </source>
</evidence>
<dbReference type="Pfam" id="PF11066">
    <property type="entry name" value="DUF2867"/>
    <property type="match status" value="1"/>
</dbReference>
<dbReference type="AlphaFoldDB" id="A0A518D8B8"/>
<evidence type="ECO:0000313" key="3">
    <source>
        <dbReference type="EMBL" id="QDU87729.1"/>
    </source>
</evidence>
<gene>
    <name evidence="3" type="ORF">Pla175_10950</name>
</gene>
<feature type="domain" description="NmrA-like" evidence="2">
    <location>
        <begin position="11"/>
        <end position="237"/>
    </location>
</feature>
<dbReference type="InterPro" id="IPR021295">
    <property type="entry name" value="DUF2867"/>
</dbReference>
<protein>
    <submittedName>
        <fullName evidence="3">NmrA-like family protein</fullName>
    </submittedName>
</protein>
<organism evidence="3 4">
    <name type="scientific">Pirellulimonas nuda</name>
    <dbReference type="NCBI Taxonomy" id="2528009"/>
    <lineage>
        <taxon>Bacteria</taxon>
        <taxon>Pseudomonadati</taxon>
        <taxon>Planctomycetota</taxon>
        <taxon>Planctomycetia</taxon>
        <taxon>Pirellulales</taxon>
        <taxon>Lacipirellulaceae</taxon>
        <taxon>Pirellulimonas</taxon>
    </lineage>
</organism>
<dbReference type="GO" id="GO:0044877">
    <property type="term" value="F:protein-containing complex binding"/>
    <property type="evidence" value="ECO:0007669"/>
    <property type="project" value="TreeGrafter"/>
</dbReference>
<dbReference type="SUPFAM" id="SSF55961">
    <property type="entry name" value="Bet v1-like"/>
    <property type="match status" value="1"/>
</dbReference>
<feature type="compositionally biased region" description="Polar residues" evidence="1">
    <location>
        <begin position="449"/>
        <end position="464"/>
    </location>
</feature>
<dbReference type="KEGG" id="pnd:Pla175_10950"/>
<accession>A0A518D8B8</accession>
<dbReference type="EMBL" id="CP036291">
    <property type="protein sequence ID" value="QDU87729.1"/>
    <property type="molecule type" value="Genomic_DNA"/>
</dbReference>
<proteinExistence type="predicted"/>
<dbReference type="Gene3D" id="3.40.50.720">
    <property type="entry name" value="NAD(P)-binding Rossmann-like Domain"/>
    <property type="match status" value="1"/>
</dbReference>
<dbReference type="RefSeq" id="WP_145281888.1">
    <property type="nucleotide sequence ID" value="NZ_CP036291.1"/>
</dbReference>
<sequence>MGPSASPPAPVIVTGATGYVGGRLVPELLQRGLCVRCLVREPRKLQLRPWRNQPGVEVVKDDLSDKSLLVDHLRGCSAAYYLIHSMISSGEDYAGHDRKLAEKFARAAAEARLPRTIYLGGLGEMGAGLSEHLRSRREVEDALASTGVPLTTLRAAMIIGSGSASFEILRYLVERLPVMVTPSWVRTQSQPIAIDDVLYWLAQCLRTPETVGQTLEIGGADVMRYDQLMKIMASELGLPERWVVPVPVLTPKLSSHWIGLVTPVSHRIARPLAEGLRNRVVVNDHRAAELMPHTPLGVQESIHRAVKRTRAGEVPTRWSAAGPIPGDPDWAGGKVFEDIRSITIQATPARVFRAVCRVGGGHGWYSADVLWRIRGWMDLMVGGPGLRRGRRDPNEVEFGEALDFWRVVGLERDRSLRLLAEMKLPGVARLDFDLAPTGGTPAGGDPQTEDSQTQDPESAEATNLTMTARFRPRGLSGLAYWYSVLPLHHVVFGGMLRGIQRAAEAPEGTE</sequence>
<name>A0A518D8B8_9BACT</name>
<evidence type="ECO:0000256" key="1">
    <source>
        <dbReference type="SAM" id="MobiDB-lite"/>
    </source>
</evidence>
<dbReference type="SUPFAM" id="SSF51735">
    <property type="entry name" value="NAD(P)-binding Rossmann-fold domains"/>
    <property type="match status" value="1"/>
</dbReference>